<dbReference type="OrthoDB" id="7888902at2"/>
<dbReference type="Proteomes" id="UP000023774">
    <property type="component" value="Unassembled WGS sequence"/>
</dbReference>
<evidence type="ECO:0000313" key="3">
    <source>
        <dbReference type="EMBL" id="ENW86485.1"/>
    </source>
</evidence>
<dbReference type="PATRIC" id="fig|1217709.3.peg.1485"/>
<proteinExistence type="predicted"/>
<dbReference type="AlphaFoldDB" id="N9M0A8"/>
<comment type="caution">
    <text evidence="3">The sequence shown here is derived from an EMBL/GenBank/DDBJ whole genome shotgun (WGS) entry which is preliminary data.</text>
</comment>
<dbReference type="HOGENOM" id="CLU_456234_0_0_6"/>
<dbReference type="InterPro" id="IPR018760">
    <property type="entry name" value="DUF2326"/>
</dbReference>
<keyword evidence="1" id="KW-0175">Coiled coil</keyword>
<keyword evidence="4" id="KW-1185">Reference proteome</keyword>
<feature type="coiled-coil region" evidence="1">
    <location>
        <begin position="341"/>
        <end position="398"/>
    </location>
</feature>
<feature type="domain" description="DUF2326" evidence="2">
    <location>
        <begin position="453"/>
        <end position="593"/>
    </location>
</feature>
<name>N9M0A8_9GAMM</name>
<organism evidence="3 4">
    <name type="scientific">Acinetobacter pseudolwoffii</name>
    <dbReference type="NCBI Taxonomy" id="2053287"/>
    <lineage>
        <taxon>Bacteria</taxon>
        <taxon>Pseudomonadati</taxon>
        <taxon>Pseudomonadota</taxon>
        <taxon>Gammaproteobacteria</taxon>
        <taxon>Moraxellales</taxon>
        <taxon>Moraxellaceae</taxon>
        <taxon>Acinetobacter</taxon>
    </lineage>
</organism>
<sequence>MKLSKLYTNQPIFFKPIEFNFGVNVICAEIRLSEHTDKDTHNLGKSTVGALINFCLLKQIDKEHFLKSQNQFKEFIFFLEIQLLDKSYLTIRRSIQNNTRISFKKHNDRLQDFSSLNKDNWDHYDIPFKKSINLLDSFLNLTTISPFHFRKILGYLLRSQEQYQDVFNLNFQAKHSEWKPVLAKCLGLDNHLIEKSYDLEKDFQILNAEKKQIENSQSHKDLGEIEGILALKRNDLKIKNEELDNLDFSNTDLAMANQLAKDIDKKIQNINNEIYYLKANIQRIENSLVDTKIHFDMSETEKLFKEAKVVFDNQLKKNYNQLVDFHKTIINERRQYLLEEKNELEKDLDSHVKSLHELNTQRSSTLKTYQSTDILDRYKTLVQDVSNLKSHINMLKEQSKTLHDSQDIQSKIQTVKTSLDDVQERITKNLYENLDSNSISVFAETRINFSKIIEQVLSEPAVLNISLNSENHLEFRAKFLNSSGDNTSADKGNTYKKLLCIAFDLALLQTHINNNFPHFVFHDGVFENLDDRKKINLLKVMRDLSKLGIQQIVTMIDSDTPQEFSRCVNWLDKEEIIRTLHDDGSEGRLFNMTSW</sequence>
<dbReference type="Pfam" id="PF10088">
    <property type="entry name" value="DUF2326"/>
    <property type="match status" value="1"/>
</dbReference>
<gene>
    <name evidence="3" type="ORF">F906_01540</name>
</gene>
<reference evidence="3 4" key="1">
    <citation type="submission" date="2013-02" db="EMBL/GenBank/DDBJ databases">
        <title>The Genome Sequence of Acinetobacter sp. NIPH 713.</title>
        <authorList>
            <consortium name="The Broad Institute Genome Sequencing Platform"/>
            <consortium name="The Broad Institute Genome Sequencing Center for Infectious Disease"/>
            <person name="Cerqueira G."/>
            <person name="Feldgarden M."/>
            <person name="Courvalin P."/>
            <person name="Perichon B."/>
            <person name="Grillot-Courvalin C."/>
            <person name="Clermont D."/>
            <person name="Rocha E."/>
            <person name="Yoon E.-J."/>
            <person name="Nemec A."/>
            <person name="Walker B."/>
            <person name="Young S.K."/>
            <person name="Zeng Q."/>
            <person name="Gargeya S."/>
            <person name="Fitzgerald M."/>
            <person name="Haas B."/>
            <person name="Abouelleil A."/>
            <person name="Alvarado L."/>
            <person name="Arachchi H.M."/>
            <person name="Berlin A.M."/>
            <person name="Chapman S.B."/>
            <person name="Dewar J."/>
            <person name="Goldberg J."/>
            <person name="Griggs A."/>
            <person name="Gujja S."/>
            <person name="Hansen M."/>
            <person name="Howarth C."/>
            <person name="Imamovic A."/>
            <person name="Larimer J."/>
            <person name="McCowan C."/>
            <person name="Murphy C."/>
            <person name="Neiman D."/>
            <person name="Pearson M."/>
            <person name="Priest M."/>
            <person name="Roberts A."/>
            <person name="Saif S."/>
            <person name="Shea T."/>
            <person name="Sisk P."/>
            <person name="Sykes S."/>
            <person name="Wortman J."/>
            <person name="Nusbaum C."/>
            <person name="Birren B."/>
        </authorList>
    </citation>
    <scope>NUCLEOTIDE SEQUENCE [LARGE SCALE GENOMIC DNA]</scope>
    <source>
        <strain evidence="3 4">NIPH 713</strain>
    </source>
</reference>
<accession>N9M0A8</accession>
<evidence type="ECO:0000259" key="2">
    <source>
        <dbReference type="Pfam" id="PF10088"/>
    </source>
</evidence>
<dbReference type="Gene3D" id="3.40.50.300">
    <property type="entry name" value="P-loop containing nucleotide triphosphate hydrolases"/>
    <property type="match status" value="1"/>
</dbReference>
<dbReference type="RefSeq" id="WP_005171449.1">
    <property type="nucleotide sequence ID" value="NZ_KB850035.1"/>
</dbReference>
<evidence type="ECO:0000256" key="1">
    <source>
        <dbReference type="SAM" id="Coils"/>
    </source>
</evidence>
<protein>
    <recommendedName>
        <fullName evidence="2">DUF2326 domain-containing protein</fullName>
    </recommendedName>
</protein>
<dbReference type="InterPro" id="IPR027417">
    <property type="entry name" value="P-loop_NTPase"/>
</dbReference>
<evidence type="ECO:0000313" key="4">
    <source>
        <dbReference type="Proteomes" id="UP000023774"/>
    </source>
</evidence>
<dbReference type="EMBL" id="APRJ01000011">
    <property type="protein sequence ID" value="ENW86485.1"/>
    <property type="molecule type" value="Genomic_DNA"/>
</dbReference>